<dbReference type="EMBL" id="QNRK01000021">
    <property type="protein sequence ID" value="RBP09673.1"/>
    <property type="molecule type" value="Genomic_DNA"/>
</dbReference>
<evidence type="ECO:0000313" key="2">
    <source>
        <dbReference type="Proteomes" id="UP000253529"/>
    </source>
</evidence>
<name>A0A366F4U0_9HYPH</name>
<organism evidence="1 2">
    <name type="scientific">Roseiarcus fermentans</name>
    <dbReference type="NCBI Taxonomy" id="1473586"/>
    <lineage>
        <taxon>Bacteria</taxon>
        <taxon>Pseudomonadati</taxon>
        <taxon>Pseudomonadota</taxon>
        <taxon>Alphaproteobacteria</taxon>
        <taxon>Hyphomicrobiales</taxon>
        <taxon>Roseiarcaceae</taxon>
        <taxon>Roseiarcus</taxon>
    </lineage>
</organism>
<reference evidence="1 2" key="1">
    <citation type="submission" date="2018-06" db="EMBL/GenBank/DDBJ databases">
        <title>Genomic Encyclopedia of Type Strains, Phase IV (KMG-IV): sequencing the most valuable type-strain genomes for metagenomic binning, comparative biology and taxonomic classification.</title>
        <authorList>
            <person name="Goeker M."/>
        </authorList>
    </citation>
    <scope>NUCLEOTIDE SEQUENCE [LARGE SCALE GENOMIC DNA]</scope>
    <source>
        <strain evidence="1 2">DSM 24875</strain>
    </source>
</reference>
<dbReference type="Proteomes" id="UP000253529">
    <property type="component" value="Unassembled WGS sequence"/>
</dbReference>
<protein>
    <submittedName>
        <fullName evidence="1">Uncharacterized protein</fullName>
    </submittedName>
</protein>
<dbReference type="RefSeq" id="WP_113890687.1">
    <property type="nucleotide sequence ID" value="NZ_QNRK01000021.1"/>
</dbReference>
<gene>
    <name evidence="1" type="ORF">DFR50_12117</name>
</gene>
<accession>A0A366F4U0</accession>
<dbReference type="AlphaFoldDB" id="A0A366F4U0"/>
<sequence length="146" mass="15684">MAEIPLSWRAYAAHQSNLNSRMSVDATSWGVEAGLNHLLEGGNLDTPPDDVDRVVASAARRSRYSKSLLAKYIIVGDEVRDDSSYLEARSSLAALRRSIPSASLDLLVDLAAGFEFLDLAAKHGATTGALRTRAARARQTARAIAC</sequence>
<comment type="caution">
    <text evidence="1">The sequence shown here is derived from an EMBL/GenBank/DDBJ whole genome shotgun (WGS) entry which is preliminary data.</text>
</comment>
<evidence type="ECO:0000313" key="1">
    <source>
        <dbReference type="EMBL" id="RBP09673.1"/>
    </source>
</evidence>
<proteinExistence type="predicted"/>
<keyword evidence="2" id="KW-1185">Reference proteome</keyword>